<dbReference type="EMBL" id="MU274907">
    <property type="protein sequence ID" value="KAI0090869.1"/>
    <property type="molecule type" value="Genomic_DNA"/>
</dbReference>
<sequence>MSEDKTLNEQPTPRPPTKSLESLHASISPPADTKVGTRRTRDFYFLPIPSRLQYDPDKPPPWGMYLNIIFASATTIFVANLYYCQPILIQLSQSLNVSYNQVSNVPTLIQAGYATGLLLIAPLGDLVLRRPLVLLLCFATTALTFGLAFTTGFIVFEVISFILGVVTCVSQVLAPLTADLAPERRRASALSILTAGVLLGILWARVMAGLIAQFVSWRVVYYTAIGIQAAITFVLYWTLPDYPVKNTGLTYGKILFTMAKYTVTEPLLVQASLVSMVSMACFTNFWVTLTFLLGGPPYNYSTLVIGLFGLVGVLGVFAAPLVGRTIDHLVPWFATVIATIGLIIFQAIQTGAGGINIGAVVVVCFGLDVFRQYQQVSLTTAVFGIEPTARSRLNAVVWLSVFVGQIMGTSVGTQVFIKYGWRPAAALSIAWSGFTLFIMLMRGPHCKRYTWFGYEGGLELRKSRLPSSSSSPSSQESQPQRSDPEKGPLEATSYSRAAL</sequence>
<keyword evidence="2" id="KW-1185">Reference proteome</keyword>
<reference evidence="1" key="1">
    <citation type="journal article" date="2021" name="Environ. Microbiol.">
        <title>Gene family expansions and transcriptome signatures uncover fungal adaptations to wood decay.</title>
        <authorList>
            <person name="Hage H."/>
            <person name="Miyauchi S."/>
            <person name="Viragh M."/>
            <person name="Drula E."/>
            <person name="Min B."/>
            <person name="Chaduli D."/>
            <person name="Navarro D."/>
            <person name="Favel A."/>
            <person name="Norest M."/>
            <person name="Lesage-Meessen L."/>
            <person name="Balint B."/>
            <person name="Merenyi Z."/>
            <person name="de Eugenio L."/>
            <person name="Morin E."/>
            <person name="Martinez A.T."/>
            <person name="Baldrian P."/>
            <person name="Stursova M."/>
            <person name="Martinez M.J."/>
            <person name="Novotny C."/>
            <person name="Magnuson J.K."/>
            <person name="Spatafora J.W."/>
            <person name="Maurice S."/>
            <person name="Pangilinan J."/>
            <person name="Andreopoulos W."/>
            <person name="LaButti K."/>
            <person name="Hundley H."/>
            <person name="Na H."/>
            <person name="Kuo A."/>
            <person name="Barry K."/>
            <person name="Lipzen A."/>
            <person name="Henrissat B."/>
            <person name="Riley R."/>
            <person name="Ahrendt S."/>
            <person name="Nagy L.G."/>
            <person name="Grigoriev I.V."/>
            <person name="Martin F."/>
            <person name="Rosso M.N."/>
        </authorList>
    </citation>
    <scope>NUCLEOTIDE SEQUENCE</scope>
    <source>
        <strain evidence="1">CBS 384.51</strain>
    </source>
</reference>
<evidence type="ECO:0000313" key="2">
    <source>
        <dbReference type="Proteomes" id="UP001055072"/>
    </source>
</evidence>
<comment type="caution">
    <text evidence="1">The sequence shown here is derived from an EMBL/GenBank/DDBJ whole genome shotgun (WGS) entry which is preliminary data.</text>
</comment>
<dbReference type="Proteomes" id="UP001055072">
    <property type="component" value="Unassembled WGS sequence"/>
</dbReference>
<accession>A0ACB8U9L2</accession>
<gene>
    <name evidence="1" type="ORF">BDY19DRAFT_742042</name>
</gene>
<proteinExistence type="predicted"/>
<protein>
    <submittedName>
        <fullName evidence="1">Major facilitator superfamily domain-containing protein</fullName>
    </submittedName>
</protein>
<name>A0ACB8U9L2_9APHY</name>
<evidence type="ECO:0000313" key="1">
    <source>
        <dbReference type="EMBL" id="KAI0090869.1"/>
    </source>
</evidence>
<organism evidence="1 2">
    <name type="scientific">Irpex rosettiformis</name>
    <dbReference type="NCBI Taxonomy" id="378272"/>
    <lineage>
        <taxon>Eukaryota</taxon>
        <taxon>Fungi</taxon>
        <taxon>Dikarya</taxon>
        <taxon>Basidiomycota</taxon>
        <taxon>Agaricomycotina</taxon>
        <taxon>Agaricomycetes</taxon>
        <taxon>Polyporales</taxon>
        <taxon>Irpicaceae</taxon>
        <taxon>Irpex</taxon>
    </lineage>
</organism>